<dbReference type="InterPro" id="IPR003737">
    <property type="entry name" value="GlcNAc_PI_deacetylase-related"/>
</dbReference>
<accession>A0A7I8DQX0</accession>
<dbReference type="GO" id="GO:0016811">
    <property type="term" value="F:hydrolase activity, acting on carbon-nitrogen (but not peptide) bonds, in linear amides"/>
    <property type="evidence" value="ECO:0007669"/>
    <property type="project" value="TreeGrafter"/>
</dbReference>
<keyword evidence="2" id="KW-1185">Reference proteome</keyword>
<gene>
    <name evidence="1" type="ORF">bsdcttw_27020</name>
</gene>
<dbReference type="AlphaFoldDB" id="A0A7I8DQX0"/>
<reference evidence="1 2" key="1">
    <citation type="submission" date="2020-08" db="EMBL/GenBank/DDBJ databases">
        <title>Draft genome sequencing of an Anaerocolumna strain isolated from anoxic soil subjected to BSD treatment.</title>
        <authorList>
            <person name="Uek A."/>
            <person name="Tonouchi A."/>
        </authorList>
    </citation>
    <scope>NUCLEOTIDE SEQUENCE [LARGE SCALE GENOMIC DNA]</scope>
    <source>
        <strain evidence="1 2">CTTW</strain>
    </source>
</reference>
<dbReference type="PANTHER" id="PTHR12993">
    <property type="entry name" value="N-ACETYLGLUCOSAMINYL-PHOSPHATIDYLINOSITOL DE-N-ACETYLASE-RELATED"/>
    <property type="match status" value="1"/>
</dbReference>
<dbReference type="Proteomes" id="UP000515703">
    <property type="component" value="Chromosome"/>
</dbReference>
<evidence type="ECO:0000313" key="1">
    <source>
        <dbReference type="EMBL" id="BCJ99661.1"/>
    </source>
</evidence>
<dbReference type="PANTHER" id="PTHR12993:SF11">
    <property type="entry name" value="N-ACETYLGLUCOSAMINYL-PHOSPHATIDYLINOSITOL DE-N-ACETYLASE"/>
    <property type="match status" value="1"/>
</dbReference>
<dbReference type="InterPro" id="IPR024078">
    <property type="entry name" value="LmbE-like_dom_sf"/>
</dbReference>
<dbReference type="RefSeq" id="WP_185255408.1">
    <property type="nucleotide sequence ID" value="NZ_AP023368.1"/>
</dbReference>
<sequence length="226" mass="25593">MNYLFVVAHPDDEVLGAGGTISKLSKEGNKVDVCILCGEANARKHKPEKDKLILDMVNCCRILGVNTVYMGNFPNIQFNTIPHIELVQFIEKILKVTEAESVFTHHTADVNNDHYHTSLACQAAIRLFQRDTTKKPVKELFFMEILSSTEWSINSSLHPFQPNVFVEIKEEGLNKKIEALSQYEGVMREFPHPRSNEAIKGLAAFRGCQAGLFYAEGFEQVFRRGF</sequence>
<evidence type="ECO:0000313" key="2">
    <source>
        <dbReference type="Proteomes" id="UP000515703"/>
    </source>
</evidence>
<dbReference type="Gene3D" id="3.40.50.10320">
    <property type="entry name" value="LmbE-like"/>
    <property type="match status" value="1"/>
</dbReference>
<dbReference type="EMBL" id="AP023368">
    <property type="protein sequence ID" value="BCJ99661.1"/>
    <property type="molecule type" value="Genomic_DNA"/>
</dbReference>
<reference evidence="1 2" key="2">
    <citation type="submission" date="2020-08" db="EMBL/GenBank/DDBJ databases">
        <authorList>
            <person name="Ueki A."/>
            <person name="Tonouchi A."/>
        </authorList>
    </citation>
    <scope>NUCLEOTIDE SEQUENCE [LARGE SCALE GENOMIC DNA]</scope>
    <source>
        <strain evidence="1 2">CTTW</strain>
    </source>
</reference>
<protein>
    <submittedName>
        <fullName evidence="1">LmbE family protein</fullName>
    </submittedName>
</protein>
<organism evidence="1 2">
    <name type="scientific">Anaerocolumna chitinilytica</name>
    <dbReference type="NCBI Taxonomy" id="1727145"/>
    <lineage>
        <taxon>Bacteria</taxon>
        <taxon>Bacillati</taxon>
        <taxon>Bacillota</taxon>
        <taxon>Clostridia</taxon>
        <taxon>Lachnospirales</taxon>
        <taxon>Lachnospiraceae</taxon>
        <taxon>Anaerocolumna</taxon>
    </lineage>
</organism>
<dbReference type="SUPFAM" id="SSF102588">
    <property type="entry name" value="LmbE-like"/>
    <property type="match status" value="1"/>
</dbReference>
<proteinExistence type="predicted"/>
<dbReference type="KEGG" id="acht:bsdcttw_27020"/>
<dbReference type="Pfam" id="PF02585">
    <property type="entry name" value="PIG-L"/>
    <property type="match status" value="1"/>
</dbReference>
<name>A0A7I8DQX0_9FIRM</name>